<organism evidence="2 3">
    <name type="scientific">Streptomyces aureoversilis</name>
    <dbReference type="NCBI Taxonomy" id="67277"/>
    <lineage>
        <taxon>Bacteria</taxon>
        <taxon>Bacillati</taxon>
        <taxon>Actinomycetota</taxon>
        <taxon>Actinomycetes</taxon>
        <taxon>Kitasatosporales</taxon>
        <taxon>Streptomycetaceae</taxon>
        <taxon>Streptomyces</taxon>
    </lineage>
</organism>
<sequence length="156" mass="16942">MASPKPRPAGLKLVEGRAPGRDSGGRLVKPVPSFRRLPPEPPEWLPEEARAEWERVVPELARLELLKPVDRSALAAYCLCWDRLVQAQREMAQDGSVLSTNSQGRVRHPAVAVIEAASKELRAWAGEFGLTPSAEARVGRQEADDGDEANPFAGSG</sequence>
<accession>A0ABV9ZSZ4</accession>
<feature type="compositionally biased region" description="Basic and acidic residues" evidence="1">
    <location>
        <begin position="14"/>
        <end position="24"/>
    </location>
</feature>
<evidence type="ECO:0000313" key="2">
    <source>
        <dbReference type="EMBL" id="MFC5144282.1"/>
    </source>
</evidence>
<comment type="caution">
    <text evidence="2">The sequence shown here is derived from an EMBL/GenBank/DDBJ whole genome shotgun (WGS) entry which is preliminary data.</text>
</comment>
<dbReference type="EMBL" id="JBHSKJ010000003">
    <property type="protein sequence ID" value="MFC5144282.1"/>
    <property type="molecule type" value="Genomic_DNA"/>
</dbReference>
<gene>
    <name evidence="2" type="ORF">ACFPP6_06225</name>
</gene>
<dbReference type="InterPro" id="IPR006448">
    <property type="entry name" value="Phage_term_ssu_P27"/>
</dbReference>
<evidence type="ECO:0000256" key="1">
    <source>
        <dbReference type="SAM" id="MobiDB-lite"/>
    </source>
</evidence>
<dbReference type="Proteomes" id="UP001596222">
    <property type="component" value="Unassembled WGS sequence"/>
</dbReference>
<feature type="region of interest" description="Disordered" evidence="1">
    <location>
        <begin position="135"/>
        <end position="156"/>
    </location>
</feature>
<dbReference type="Pfam" id="PF05119">
    <property type="entry name" value="Terminase_4"/>
    <property type="match status" value="1"/>
</dbReference>
<dbReference type="NCBIfam" id="TIGR01558">
    <property type="entry name" value="sm_term_P27"/>
    <property type="match status" value="1"/>
</dbReference>
<evidence type="ECO:0000313" key="3">
    <source>
        <dbReference type="Proteomes" id="UP001596222"/>
    </source>
</evidence>
<dbReference type="RefSeq" id="WP_382038013.1">
    <property type="nucleotide sequence ID" value="NZ_JBHSKJ010000003.1"/>
</dbReference>
<protein>
    <submittedName>
        <fullName evidence="2">Phage terminase small subunit P27 family</fullName>
    </submittedName>
</protein>
<reference evidence="3" key="1">
    <citation type="journal article" date="2019" name="Int. J. Syst. Evol. Microbiol.">
        <title>The Global Catalogue of Microorganisms (GCM) 10K type strain sequencing project: providing services to taxonomists for standard genome sequencing and annotation.</title>
        <authorList>
            <consortium name="The Broad Institute Genomics Platform"/>
            <consortium name="The Broad Institute Genome Sequencing Center for Infectious Disease"/>
            <person name="Wu L."/>
            <person name="Ma J."/>
        </authorList>
    </citation>
    <scope>NUCLEOTIDE SEQUENCE [LARGE SCALE GENOMIC DNA]</scope>
    <source>
        <strain evidence="3">CGMCC 4.1641</strain>
    </source>
</reference>
<keyword evidence="3" id="KW-1185">Reference proteome</keyword>
<feature type="region of interest" description="Disordered" evidence="1">
    <location>
        <begin position="1"/>
        <end position="43"/>
    </location>
</feature>
<proteinExistence type="predicted"/>
<name>A0ABV9ZSZ4_9ACTN</name>